<feature type="domain" description="AGC-kinase C-terminal" evidence="17">
    <location>
        <begin position="824"/>
        <end position="875"/>
    </location>
</feature>
<protein>
    <recommendedName>
        <fullName evidence="12">cGMP-dependent protein kinase</fullName>
        <ecNumber evidence="3">2.7.11.12</ecNumber>
    </recommendedName>
</protein>
<dbReference type="InterPro" id="IPR000719">
    <property type="entry name" value="Prot_kinase_dom"/>
</dbReference>
<evidence type="ECO:0000256" key="7">
    <source>
        <dbReference type="ARBA" id="ARBA00022723"/>
    </source>
</evidence>
<proteinExistence type="inferred from homology"/>
<dbReference type="InterPro" id="IPR000595">
    <property type="entry name" value="cNMP-bd_dom"/>
</dbReference>
<keyword evidence="4" id="KW-0963">Cytoplasm</keyword>
<comment type="cofactor">
    <cofactor evidence="1">
        <name>Mg(2+)</name>
        <dbReference type="ChEBI" id="CHEBI:18420"/>
    </cofactor>
</comment>
<evidence type="ECO:0000259" key="16">
    <source>
        <dbReference type="PROSITE" id="PS50042"/>
    </source>
</evidence>
<evidence type="ECO:0000313" key="19">
    <source>
        <dbReference type="Proteomes" id="UP000187209"/>
    </source>
</evidence>
<dbReference type="PANTHER" id="PTHR24353">
    <property type="entry name" value="CYCLIC NUCLEOTIDE-DEPENDENT PROTEIN KINASE"/>
    <property type="match status" value="1"/>
</dbReference>
<sequence>MGCFNTKVLPRKKSIPGYVSSLPLLNENLRLTEETILQFKKGMTIRPKSRNTLIAAVQTDYLRPENDVDGLTASIIVRQKSENELFSIKRSLENHFLFRDIPEDSLVSIMNSMNYYILNENQTIFSQGDGGYNFFIVASGSIELISNGRRSKVLGKGESFGELALIHDSCRRVTAKTITKVRLWGLGRSSFKMHLKKNRSAKFQENLSFISLTEIFNSLNQIQLENLVSSAITETFEENEKIINVGDIATEMYIIKEGSVSIFKNNIKVNTLSKGDYFGEHSLLYGTMRIATAIANSHTVCLCYTQELLKKNLGQYPEKYLYHNTVRISLCNDELLGKLTPLQNNKLVPYVKVHKISGDYEVSLTKKLYVVVKGVVVDANTEKKWKSLKCIESYYLLQQESDEKIKLIAEEATVATVTRKNIIKAFGISLERRLMCNKVLKMMNKIYFLRFVPREKIEELSLLVTSKKIPTGTVVFNKGDDGDYCYLVKKGKVNIEIDEKVVNTIGKSDYFGERAIMFKEKRAARARTVEDCQFWLISHEDFLQLLDKDLEMYLEKKIRLQDTSIKLSDLEIIDKLDKNGLATMYLVCNKTNNMLYALKSIEKSIAENFQLIEKLNIDKNIHKKLNFPFICTLVRTFADTKNYYFLYEYIPGPTIESLIRTNIGLGIKMSKFYASIILLSIEYLHSENIIHRAINSQSFLIDEKGYPILTHFLNSKTINSRTYSIVGIPYYMSPEMLNGNGYSFNSDLWSFGIFIYEMLYGVYPFGHDEEDPFLIYKAILNSQLRYPVFIKESMKPKGIIEFLLQKDSLLRGTAEDLKSHAWFEGTSWEDLLSGRVKPEFIPEKNKIDMSKTKRFRDTLDTQDDDIFSYNFDRDF</sequence>
<dbReference type="PROSITE" id="PS50011">
    <property type="entry name" value="PROTEIN_KINASE_DOM"/>
    <property type="match status" value="1"/>
</dbReference>
<keyword evidence="8" id="KW-0547">Nucleotide-binding</keyword>
<dbReference type="PROSITE" id="PS50042">
    <property type="entry name" value="CNMP_BINDING_3"/>
    <property type="match status" value="3"/>
</dbReference>
<dbReference type="EC" id="2.7.11.12" evidence="3"/>
<name>A0A1R2CKX4_9CILI</name>
<keyword evidence="6" id="KW-0808">Transferase</keyword>
<evidence type="ECO:0000313" key="18">
    <source>
        <dbReference type="EMBL" id="OMJ89664.1"/>
    </source>
</evidence>
<reference evidence="18 19" key="1">
    <citation type="submission" date="2016-11" db="EMBL/GenBank/DDBJ databases">
        <title>The macronuclear genome of Stentor coeruleus: a giant cell with tiny introns.</title>
        <authorList>
            <person name="Slabodnick M."/>
            <person name="Ruby J.G."/>
            <person name="Reiff S.B."/>
            <person name="Swart E.C."/>
            <person name="Gosai S."/>
            <person name="Prabakaran S."/>
            <person name="Witkowska E."/>
            <person name="Larue G.E."/>
            <person name="Fisher S."/>
            <person name="Freeman R.M."/>
            <person name="Gunawardena J."/>
            <person name="Chu W."/>
            <person name="Stover N.A."/>
            <person name="Gregory B.D."/>
            <person name="Nowacki M."/>
            <person name="Derisi J."/>
            <person name="Roy S.W."/>
            <person name="Marshall W.F."/>
            <person name="Sood P."/>
        </authorList>
    </citation>
    <scope>NUCLEOTIDE SEQUENCE [LARGE SCALE GENOMIC DNA]</scope>
    <source>
        <strain evidence="18">WM001</strain>
    </source>
</reference>
<dbReference type="InterPro" id="IPR014710">
    <property type="entry name" value="RmlC-like_jellyroll"/>
</dbReference>
<dbReference type="PROSITE" id="PS00889">
    <property type="entry name" value="CNMP_BINDING_2"/>
    <property type="match status" value="1"/>
</dbReference>
<dbReference type="EMBL" id="MPUH01000120">
    <property type="protein sequence ID" value="OMJ89664.1"/>
    <property type="molecule type" value="Genomic_DNA"/>
</dbReference>
<evidence type="ECO:0000256" key="9">
    <source>
        <dbReference type="ARBA" id="ARBA00022777"/>
    </source>
</evidence>
<dbReference type="InterPro" id="IPR018490">
    <property type="entry name" value="cNMP-bd_dom_sf"/>
</dbReference>
<evidence type="ECO:0000256" key="14">
    <source>
        <dbReference type="ARBA" id="ARBA00047462"/>
    </source>
</evidence>
<gene>
    <name evidence="18" type="ORF">SteCoe_8115</name>
</gene>
<evidence type="ECO:0000256" key="1">
    <source>
        <dbReference type="ARBA" id="ARBA00001946"/>
    </source>
</evidence>
<dbReference type="GO" id="GO:0004692">
    <property type="term" value="F:cGMP-dependent protein kinase activity"/>
    <property type="evidence" value="ECO:0007669"/>
    <property type="project" value="UniProtKB-EC"/>
</dbReference>
<evidence type="ECO:0000256" key="2">
    <source>
        <dbReference type="ARBA" id="ARBA00006352"/>
    </source>
</evidence>
<organism evidence="18 19">
    <name type="scientific">Stentor coeruleus</name>
    <dbReference type="NCBI Taxonomy" id="5963"/>
    <lineage>
        <taxon>Eukaryota</taxon>
        <taxon>Sar</taxon>
        <taxon>Alveolata</taxon>
        <taxon>Ciliophora</taxon>
        <taxon>Postciliodesmatophora</taxon>
        <taxon>Heterotrichea</taxon>
        <taxon>Heterotrichida</taxon>
        <taxon>Stentoridae</taxon>
        <taxon>Stentor</taxon>
    </lineage>
</organism>
<dbReference type="PANTHER" id="PTHR24353:SF37">
    <property type="entry name" value="CAMP-DEPENDENT PROTEIN KINASE CATALYTIC SUBUNIT PRKX"/>
    <property type="match status" value="1"/>
</dbReference>
<keyword evidence="10" id="KW-0067">ATP-binding</keyword>
<evidence type="ECO:0000256" key="8">
    <source>
        <dbReference type="ARBA" id="ARBA00022741"/>
    </source>
</evidence>
<evidence type="ECO:0000256" key="11">
    <source>
        <dbReference type="ARBA" id="ARBA00022842"/>
    </source>
</evidence>
<dbReference type="GO" id="GO:0004691">
    <property type="term" value="F:cAMP-dependent protein kinase activity"/>
    <property type="evidence" value="ECO:0007669"/>
    <property type="project" value="TreeGrafter"/>
</dbReference>
<comment type="similarity">
    <text evidence="2">Belongs to the protein kinase superfamily. AGC Ser/Thr protein kinase family. cGMP subfamily.</text>
</comment>
<dbReference type="PROSITE" id="PS51285">
    <property type="entry name" value="AGC_KINASE_CTER"/>
    <property type="match status" value="1"/>
</dbReference>
<comment type="catalytic activity">
    <reaction evidence="13">
        <text>L-threonyl-[protein] + ATP = O-phospho-L-threonyl-[protein] + ADP + H(+)</text>
        <dbReference type="Rhea" id="RHEA:46608"/>
        <dbReference type="Rhea" id="RHEA-COMP:11060"/>
        <dbReference type="Rhea" id="RHEA-COMP:11605"/>
        <dbReference type="ChEBI" id="CHEBI:15378"/>
        <dbReference type="ChEBI" id="CHEBI:30013"/>
        <dbReference type="ChEBI" id="CHEBI:30616"/>
        <dbReference type="ChEBI" id="CHEBI:61977"/>
        <dbReference type="ChEBI" id="CHEBI:456216"/>
        <dbReference type="EC" id="2.7.11.12"/>
    </reaction>
</comment>
<keyword evidence="9" id="KW-0418">Kinase</keyword>
<dbReference type="SMART" id="SM00100">
    <property type="entry name" value="cNMP"/>
    <property type="match status" value="3"/>
</dbReference>
<keyword evidence="11" id="KW-0460">Magnesium</keyword>
<dbReference type="InterPro" id="IPR000961">
    <property type="entry name" value="AGC-kinase_C"/>
</dbReference>
<dbReference type="Pfam" id="PF00069">
    <property type="entry name" value="Pkinase"/>
    <property type="match status" value="1"/>
</dbReference>
<dbReference type="SUPFAM" id="SSF56112">
    <property type="entry name" value="Protein kinase-like (PK-like)"/>
    <property type="match status" value="1"/>
</dbReference>
<comment type="catalytic activity">
    <reaction evidence="14">
        <text>L-seryl-[protein] + ATP = O-phospho-L-seryl-[protein] + ADP + H(+)</text>
        <dbReference type="Rhea" id="RHEA:17989"/>
        <dbReference type="Rhea" id="RHEA-COMP:9863"/>
        <dbReference type="Rhea" id="RHEA-COMP:11604"/>
        <dbReference type="ChEBI" id="CHEBI:15378"/>
        <dbReference type="ChEBI" id="CHEBI:29999"/>
        <dbReference type="ChEBI" id="CHEBI:30616"/>
        <dbReference type="ChEBI" id="CHEBI:83421"/>
        <dbReference type="ChEBI" id="CHEBI:456216"/>
        <dbReference type="EC" id="2.7.11.12"/>
    </reaction>
</comment>
<dbReference type="Pfam" id="PF00027">
    <property type="entry name" value="cNMP_binding"/>
    <property type="match status" value="3"/>
</dbReference>
<evidence type="ECO:0000259" key="17">
    <source>
        <dbReference type="PROSITE" id="PS51285"/>
    </source>
</evidence>
<dbReference type="InterPro" id="IPR011009">
    <property type="entry name" value="Kinase-like_dom_sf"/>
</dbReference>
<feature type="domain" description="Cyclic nucleotide-binding" evidence="16">
    <location>
        <begin position="215"/>
        <end position="314"/>
    </location>
</feature>
<evidence type="ECO:0000259" key="15">
    <source>
        <dbReference type="PROSITE" id="PS50011"/>
    </source>
</evidence>
<feature type="domain" description="Protein kinase" evidence="15">
    <location>
        <begin position="570"/>
        <end position="823"/>
    </location>
</feature>
<dbReference type="GO" id="GO:0005952">
    <property type="term" value="C:cAMP-dependent protein kinase complex"/>
    <property type="evidence" value="ECO:0007669"/>
    <property type="project" value="TreeGrafter"/>
</dbReference>
<dbReference type="GO" id="GO:0005524">
    <property type="term" value="F:ATP binding"/>
    <property type="evidence" value="ECO:0007669"/>
    <property type="project" value="UniProtKB-KW"/>
</dbReference>
<dbReference type="InterPro" id="IPR018488">
    <property type="entry name" value="cNMP-bd_CS"/>
</dbReference>
<keyword evidence="7" id="KW-0479">Metal-binding</keyword>
<keyword evidence="5" id="KW-0723">Serine/threonine-protein kinase</keyword>
<dbReference type="Gene3D" id="2.60.120.10">
    <property type="entry name" value="Jelly Rolls"/>
    <property type="match status" value="3"/>
</dbReference>
<dbReference type="Gene3D" id="1.10.510.10">
    <property type="entry name" value="Transferase(Phosphotransferase) domain 1"/>
    <property type="match status" value="1"/>
</dbReference>
<evidence type="ECO:0000256" key="6">
    <source>
        <dbReference type="ARBA" id="ARBA00022679"/>
    </source>
</evidence>
<evidence type="ECO:0000256" key="12">
    <source>
        <dbReference type="ARBA" id="ARBA00024113"/>
    </source>
</evidence>
<dbReference type="OrthoDB" id="242245at2759"/>
<evidence type="ECO:0000256" key="3">
    <source>
        <dbReference type="ARBA" id="ARBA00012428"/>
    </source>
</evidence>
<dbReference type="Gene3D" id="3.30.200.20">
    <property type="entry name" value="Phosphorylase Kinase, domain 1"/>
    <property type="match status" value="1"/>
</dbReference>
<feature type="domain" description="Cyclic nucleotide-binding" evidence="16">
    <location>
        <begin position="448"/>
        <end position="546"/>
    </location>
</feature>
<evidence type="ECO:0000256" key="4">
    <source>
        <dbReference type="ARBA" id="ARBA00022490"/>
    </source>
</evidence>
<accession>A0A1R2CKX4</accession>
<comment type="caution">
    <text evidence="18">The sequence shown here is derived from an EMBL/GenBank/DDBJ whole genome shotgun (WGS) entry which is preliminary data.</text>
</comment>
<dbReference type="AlphaFoldDB" id="A0A1R2CKX4"/>
<dbReference type="GO" id="GO:0046872">
    <property type="term" value="F:metal ion binding"/>
    <property type="evidence" value="ECO:0007669"/>
    <property type="project" value="UniProtKB-KW"/>
</dbReference>
<evidence type="ECO:0000256" key="10">
    <source>
        <dbReference type="ARBA" id="ARBA00022840"/>
    </source>
</evidence>
<dbReference type="Proteomes" id="UP000187209">
    <property type="component" value="Unassembled WGS sequence"/>
</dbReference>
<dbReference type="SUPFAM" id="SSF51206">
    <property type="entry name" value="cAMP-binding domain-like"/>
    <property type="match status" value="3"/>
</dbReference>
<evidence type="ECO:0000256" key="5">
    <source>
        <dbReference type="ARBA" id="ARBA00022527"/>
    </source>
</evidence>
<feature type="domain" description="Cyclic nucleotide-binding" evidence="16">
    <location>
        <begin position="97"/>
        <end position="192"/>
    </location>
</feature>
<keyword evidence="19" id="KW-1185">Reference proteome</keyword>
<dbReference type="CDD" id="cd00038">
    <property type="entry name" value="CAP_ED"/>
    <property type="match status" value="3"/>
</dbReference>
<evidence type="ECO:0000256" key="13">
    <source>
        <dbReference type="ARBA" id="ARBA00047298"/>
    </source>
</evidence>
<dbReference type="PROSITE" id="PS00888">
    <property type="entry name" value="CNMP_BINDING_1"/>
    <property type="match status" value="1"/>
</dbReference>